<evidence type="ECO:0000313" key="3">
    <source>
        <dbReference type="Proteomes" id="UP001230156"/>
    </source>
</evidence>
<dbReference type="InterPro" id="IPR029068">
    <property type="entry name" value="Glyas_Bleomycin-R_OHBP_Dase"/>
</dbReference>
<dbReference type="Pfam" id="PF22658">
    <property type="entry name" value="YycE-like_N"/>
    <property type="match status" value="1"/>
</dbReference>
<dbReference type="InterPro" id="IPR058998">
    <property type="entry name" value="YycE-like_N"/>
</dbReference>
<dbReference type="RefSeq" id="WP_379956050.1">
    <property type="nucleotide sequence ID" value="NZ_JAUYVI010000004.1"/>
</dbReference>
<dbReference type="Gene3D" id="3.10.180.10">
    <property type="entry name" value="2,3-Dihydroxybiphenyl 1,2-Dioxygenase, domain 1"/>
    <property type="match status" value="1"/>
</dbReference>
<sequence length="141" mass="15902">MQDPLMSQGYDVWTPTLRIARPTDDIEALLPFYVGGLGFQILTRFDDHEGFSGIVLGHPGQAYHLEFTHQRGHKAGRAPTKDNLLVIYLPQRLAYQAAIGAMVDAGFKPVPSYNPYWDQHGKTFEDPDGYRVVLANKGWDR</sequence>
<accession>A0ABU0YLI0</accession>
<name>A0ABU0YLI0_9PROT</name>
<protein>
    <submittedName>
        <fullName evidence="2">VOC family protein</fullName>
    </submittedName>
</protein>
<dbReference type="InterPro" id="IPR037523">
    <property type="entry name" value="VOC_core"/>
</dbReference>
<reference evidence="3" key="1">
    <citation type="submission" date="2023-08" db="EMBL/GenBank/DDBJ databases">
        <title>Rhodospirillaceae gen. nov., a novel taxon isolated from the Yangtze River Yuezi River estuary sludge.</title>
        <authorList>
            <person name="Ruan L."/>
        </authorList>
    </citation>
    <scope>NUCLEOTIDE SEQUENCE [LARGE SCALE GENOMIC DNA]</scope>
    <source>
        <strain evidence="3">R-7</strain>
    </source>
</reference>
<feature type="domain" description="VOC" evidence="1">
    <location>
        <begin position="15"/>
        <end position="137"/>
    </location>
</feature>
<dbReference type="EMBL" id="JAUYVI010000004">
    <property type="protein sequence ID" value="MDQ7248574.1"/>
    <property type="molecule type" value="Genomic_DNA"/>
</dbReference>
<dbReference type="CDD" id="cd06587">
    <property type="entry name" value="VOC"/>
    <property type="match status" value="1"/>
</dbReference>
<dbReference type="Proteomes" id="UP001230156">
    <property type="component" value="Unassembled WGS sequence"/>
</dbReference>
<comment type="caution">
    <text evidence="2">The sequence shown here is derived from an EMBL/GenBank/DDBJ whole genome shotgun (WGS) entry which is preliminary data.</text>
</comment>
<dbReference type="SUPFAM" id="SSF54593">
    <property type="entry name" value="Glyoxalase/Bleomycin resistance protein/Dihydroxybiphenyl dioxygenase"/>
    <property type="match status" value="1"/>
</dbReference>
<proteinExistence type="predicted"/>
<keyword evidence="3" id="KW-1185">Reference proteome</keyword>
<gene>
    <name evidence="2" type="ORF">Q8A70_12890</name>
</gene>
<dbReference type="InterPro" id="IPR058997">
    <property type="entry name" value="YycE-like_C"/>
</dbReference>
<dbReference type="PROSITE" id="PS51819">
    <property type="entry name" value="VOC"/>
    <property type="match status" value="1"/>
</dbReference>
<evidence type="ECO:0000259" key="1">
    <source>
        <dbReference type="PROSITE" id="PS51819"/>
    </source>
</evidence>
<evidence type="ECO:0000313" key="2">
    <source>
        <dbReference type="EMBL" id="MDQ7248574.1"/>
    </source>
</evidence>
<organism evidence="2 3">
    <name type="scientific">Dongia sedimenti</name>
    <dbReference type="NCBI Taxonomy" id="3064282"/>
    <lineage>
        <taxon>Bacteria</taxon>
        <taxon>Pseudomonadati</taxon>
        <taxon>Pseudomonadota</taxon>
        <taxon>Alphaproteobacteria</taxon>
        <taxon>Rhodospirillales</taxon>
        <taxon>Dongiaceae</taxon>
        <taxon>Dongia</taxon>
    </lineage>
</organism>
<dbReference type="Pfam" id="PF22659">
    <property type="entry name" value="YycE-like_C"/>
    <property type="match status" value="1"/>
</dbReference>